<dbReference type="OrthoDB" id="766447at2"/>
<gene>
    <name evidence="1" type="ORF">SAMN05192529_10993</name>
</gene>
<organism evidence="1 2">
    <name type="scientific">Arachidicoccus rhizosphaerae</name>
    <dbReference type="NCBI Taxonomy" id="551991"/>
    <lineage>
        <taxon>Bacteria</taxon>
        <taxon>Pseudomonadati</taxon>
        <taxon>Bacteroidota</taxon>
        <taxon>Chitinophagia</taxon>
        <taxon>Chitinophagales</taxon>
        <taxon>Chitinophagaceae</taxon>
        <taxon>Arachidicoccus</taxon>
    </lineage>
</organism>
<dbReference type="Proteomes" id="UP000199041">
    <property type="component" value="Unassembled WGS sequence"/>
</dbReference>
<sequence>MRHQITFIFLTFSFILLAGCGQAEREQKLAAQQKQLIQQQQELVLKANELALKEAKLNELSKSMDSAHIKEDSLKIQFPELTGKWDVTMNCTQATCSGSAVGDTKTESWTFTLTGGSVIAQAYAKNILSRVYIGKYQDGILQLSAQTADITADVGAQINVYLRQSNDSLSMTGKRTIIRPDCQIIYNMTLKKH</sequence>
<evidence type="ECO:0000313" key="1">
    <source>
        <dbReference type="EMBL" id="SEA15790.1"/>
    </source>
</evidence>
<dbReference type="PROSITE" id="PS51257">
    <property type="entry name" value="PROKAR_LIPOPROTEIN"/>
    <property type="match status" value="1"/>
</dbReference>
<dbReference type="EMBL" id="FNQY01000009">
    <property type="protein sequence ID" value="SEA15790.1"/>
    <property type="molecule type" value="Genomic_DNA"/>
</dbReference>
<name>A0A1H3YWI7_9BACT</name>
<dbReference type="STRING" id="551991.SAMN05192529_10993"/>
<proteinExistence type="predicted"/>
<evidence type="ECO:0000313" key="2">
    <source>
        <dbReference type="Proteomes" id="UP000199041"/>
    </source>
</evidence>
<dbReference type="RefSeq" id="WP_091397138.1">
    <property type="nucleotide sequence ID" value="NZ_FNQY01000009.1"/>
</dbReference>
<dbReference type="AlphaFoldDB" id="A0A1H3YWI7"/>
<reference evidence="1 2" key="1">
    <citation type="submission" date="2016-10" db="EMBL/GenBank/DDBJ databases">
        <authorList>
            <person name="de Groot N.N."/>
        </authorList>
    </citation>
    <scope>NUCLEOTIDE SEQUENCE [LARGE SCALE GENOMIC DNA]</scope>
    <source>
        <strain evidence="1 2">Vu-144</strain>
    </source>
</reference>
<keyword evidence="2" id="KW-1185">Reference proteome</keyword>
<accession>A0A1H3YWI7</accession>
<protein>
    <submittedName>
        <fullName evidence="1">Uncharacterized protein</fullName>
    </submittedName>
</protein>